<dbReference type="GO" id="GO:0046872">
    <property type="term" value="F:metal ion binding"/>
    <property type="evidence" value="ECO:0007669"/>
    <property type="project" value="UniProtKB-KW"/>
</dbReference>
<dbReference type="EMBL" id="MZ556129">
    <property type="protein sequence ID" value="UBJ26191.1"/>
    <property type="molecule type" value="Genomic_DNA"/>
</dbReference>
<evidence type="ECO:0000256" key="7">
    <source>
        <dbReference type="ARBA" id="ARBA00022722"/>
    </source>
</evidence>
<evidence type="ECO:0000256" key="6">
    <source>
        <dbReference type="ARBA" id="ARBA00022705"/>
    </source>
</evidence>
<dbReference type="GO" id="GO:0016787">
    <property type="term" value="F:hydrolase activity"/>
    <property type="evidence" value="ECO:0007669"/>
    <property type="project" value="UniProtKB-KW"/>
</dbReference>
<evidence type="ECO:0000256" key="10">
    <source>
        <dbReference type="ARBA" id="ARBA00022759"/>
    </source>
</evidence>
<dbReference type="Gene3D" id="3.40.1310.20">
    <property type="match status" value="1"/>
</dbReference>
<dbReference type="GO" id="GO:0005198">
    <property type="term" value="F:structural molecule activity"/>
    <property type="evidence" value="ECO:0007669"/>
    <property type="project" value="InterPro"/>
</dbReference>
<evidence type="ECO:0000256" key="9">
    <source>
        <dbReference type="ARBA" id="ARBA00022741"/>
    </source>
</evidence>
<dbReference type="PRINTS" id="PR00228">
    <property type="entry name" value="GEMCOATCLVL1"/>
</dbReference>
<keyword evidence="13" id="KW-0238">DNA-binding</keyword>
<dbReference type="GO" id="GO:0042025">
    <property type="term" value="C:host cell nucleus"/>
    <property type="evidence" value="ECO:0007669"/>
    <property type="project" value="UniProtKB-SubCell"/>
</dbReference>
<evidence type="ECO:0000256" key="8">
    <source>
        <dbReference type="ARBA" id="ARBA00022723"/>
    </source>
</evidence>
<evidence type="ECO:0000256" key="4">
    <source>
        <dbReference type="ARBA" id="ARBA00022679"/>
    </source>
</evidence>
<evidence type="ECO:0000256" key="13">
    <source>
        <dbReference type="ARBA" id="ARBA00023125"/>
    </source>
</evidence>
<comment type="subcellular location">
    <subcellularLocation>
        <location evidence="1">Host nucleus</location>
    </subcellularLocation>
</comment>
<evidence type="ECO:0000256" key="3">
    <source>
        <dbReference type="ARBA" id="ARBA00022562"/>
    </source>
</evidence>
<evidence type="ECO:0000256" key="1">
    <source>
        <dbReference type="ARBA" id="ARBA00004147"/>
    </source>
</evidence>
<evidence type="ECO:0000256" key="11">
    <source>
        <dbReference type="ARBA" id="ARBA00022801"/>
    </source>
</evidence>
<keyword evidence="5" id="KW-0548">Nucleotidyltransferase</keyword>
<feature type="domain" description="CRESS-DNA virus Rep endonuclease" evidence="14">
    <location>
        <begin position="5"/>
        <end position="104"/>
    </location>
</feature>
<name>A0A8K1HHQ0_9VIRU</name>
<dbReference type="GO" id="GO:0006260">
    <property type="term" value="P:DNA replication"/>
    <property type="evidence" value="ECO:0007669"/>
    <property type="project" value="UniProtKB-KW"/>
</dbReference>
<dbReference type="InterPro" id="IPR027417">
    <property type="entry name" value="P-loop_NTPase"/>
</dbReference>
<keyword evidence="4" id="KW-0808">Transferase</keyword>
<keyword evidence="12" id="KW-0190">Covalent protein-DNA linkage</keyword>
<accession>A0A8K1HHQ0</accession>
<keyword evidence="6" id="KW-0235">DNA replication</keyword>
<proteinExistence type="predicted"/>
<dbReference type="Gene3D" id="3.40.50.300">
    <property type="entry name" value="P-loop containing nucleotide triphosphate hydrolases"/>
    <property type="match status" value="1"/>
</dbReference>
<evidence type="ECO:0000256" key="5">
    <source>
        <dbReference type="ARBA" id="ARBA00022695"/>
    </source>
</evidence>
<dbReference type="InterPro" id="IPR001301">
    <property type="entry name" value="Gemini_AL1_CLV"/>
</dbReference>
<evidence type="ECO:0000256" key="2">
    <source>
        <dbReference type="ARBA" id="ARBA00014531"/>
    </source>
</evidence>
<organism evidence="15">
    <name type="scientific">Red panda feces-associated genomovirus</name>
    <dbReference type="NCBI Taxonomy" id="2863991"/>
    <lineage>
        <taxon>Viruses</taxon>
        <taxon>Monodnaviria</taxon>
        <taxon>Shotokuvirae</taxon>
        <taxon>Cressdnaviricota</taxon>
        <taxon>Repensiviricetes</taxon>
        <taxon>Geplafuvirales</taxon>
        <taxon>Genomoviridae</taxon>
    </lineage>
</organism>
<evidence type="ECO:0000259" key="14">
    <source>
        <dbReference type="PROSITE" id="PS52020"/>
    </source>
</evidence>
<dbReference type="PROSITE" id="PS52020">
    <property type="entry name" value="CRESS_DNA_REP"/>
    <property type="match status" value="1"/>
</dbReference>
<dbReference type="InterPro" id="IPR049912">
    <property type="entry name" value="CRESS_DNA_REP"/>
</dbReference>
<sequence length="336" mass="37862">MPDFILHAKYGLFTYSQCGELDPIDVSNHFTSLGAECIVAREDHADGGTHLHVFADFERKRKFRGATTFDVGGHHPNIVPSRGNPGSGWDYATKDGCIVAGGLERPSNRSDGNQANRTSTIMADLVSIDDAEEFWSTIRQVAPGLLLRSFTSISAYASWRFRPRVQEYETPSSVCIDDSGFPELLDWKRENMSINEGVGVSRGLTDICRQKSLVLFGGTRLGKTVWARSLGRHIYFCGLYSGSEAMRYNEVDYAIFDDMQLKYVPQFKNWLGCQKSFQVKVLYKDPVLIDWGKPCIWVTNDDPRHEPHLTSTDIEWLEGNCQFVNITEPIARANTQ</sequence>
<dbReference type="GO" id="GO:0000166">
    <property type="term" value="F:nucleotide binding"/>
    <property type="evidence" value="ECO:0007669"/>
    <property type="project" value="UniProtKB-KW"/>
</dbReference>
<evidence type="ECO:0000313" key="15">
    <source>
        <dbReference type="EMBL" id="UBJ26191.1"/>
    </source>
</evidence>
<dbReference type="Pfam" id="PF00799">
    <property type="entry name" value="Gemini_AL1"/>
    <property type="match status" value="1"/>
</dbReference>
<dbReference type="GO" id="GO:0003677">
    <property type="term" value="F:DNA binding"/>
    <property type="evidence" value="ECO:0007669"/>
    <property type="project" value="UniProtKB-KW"/>
</dbReference>
<protein>
    <recommendedName>
        <fullName evidence="2">Replication-associated protein</fullName>
    </recommendedName>
</protein>
<keyword evidence="9" id="KW-0547">Nucleotide-binding</keyword>
<dbReference type="SUPFAM" id="SSF55464">
    <property type="entry name" value="Origin of replication-binding domain, RBD-like"/>
    <property type="match status" value="1"/>
</dbReference>
<keyword evidence="3" id="KW-1048">Host nucleus</keyword>
<reference evidence="15" key="1">
    <citation type="submission" date="2021-07" db="EMBL/GenBank/DDBJ databases">
        <title>Communication and adaptive evolution of viruses within giant pandas and their associated organisms in a local ecological environment.</title>
        <authorList>
            <person name="Zhao M."/>
            <person name="Liu S."/>
            <person name="Zhang W."/>
        </authorList>
    </citation>
    <scope>NUCLEOTIDE SEQUENCE</scope>
    <source>
        <strain evidence="15">AliP01geno05-2015</strain>
    </source>
</reference>
<keyword evidence="11" id="KW-0378">Hydrolase</keyword>
<keyword evidence="8" id="KW-0479">Metal-binding</keyword>
<keyword evidence="10" id="KW-0255">Endonuclease</keyword>
<dbReference type="GO" id="GO:0004519">
    <property type="term" value="F:endonuclease activity"/>
    <property type="evidence" value="ECO:0007669"/>
    <property type="project" value="UniProtKB-KW"/>
</dbReference>
<keyword evidence="7" id="KW-0540">Nuclease</keyword>
<dbReference type="GO" id="GO:0016779">
    <property type="term" value="F:nucleotidyltransferase activity"/>
    <property type="evidence" value="ECO:0007669"/>
    <property type="project" value="UniProtKB-KW"/>
</dbReference>
<evidence type="ECO:0000256" key="12">
    <source>
        <dbReference type="ARBA" id="ARBA00023124"/>
    </source>
</evidence>